<dbReference type="InterPro" id="IPR006665">
    <property type="entry name" value="OmpA-like"/>
</dbReference>
<feature type="transmembrane region" description="Helical" evidence="9">
    <location>
        <begin position="16"/>
        <end position="38"/>
    </location>
</feature>
<evidence type="ECO:0000256" key="5">
    <source>
        <dbReference type="ARBA" id="ARBA00022989"/>
    </source>
</evidence>
<keyword evidence="12" id="KW-1185">Reference proteome</keyword>
<keyword evidence="4 9" id="KW-0812">Transmembrane</keyword>
<feature type="region of interest" description="Disordered" evidence="8">
    <location>
        <begin position="302"/>
        <end position="330"/>
    </location>
</feature>
<dbReference type="Pfam" id="PF00691">
    <property type="entry name" value="OmpA"/>
    <property type="match status" value="1"/>
</dbReference>
<dbReference type="PANTHER" id="PTHR30329:SF21">
    <property type="entry name" value="LIPOPROTEIN YIAD-RELATED"/>
    <property type="match status" value="1"/>
</dbReference>
<evidence type="ECO:0000256" key="4">
    <source>
        <dbReference type="ARBA" id="ARBA00022692"/>
    </source>
</evidence>
<reference evidence="11 12" key="1">
    <citation type="submission" date="2019-10" db="EMBL/GenBank/DDBJ databases">
        <title>Vibrio sp. nov. isolated from a shrimp pond.</title>
        <authorList>
            <person name="Gomez-Gil B."/>
            <person name="Enciso-Ibarra J."/>
            <person name="Enciso-Ibarra K."/>
            <person name="Bolan-Mejia C."/>
        </authorList>
    </citation>
    <scope>NUCLEOTIDE SEQUENCE [LARGE SCALE GENOMIC DNA]</scope>
    <source>
        <strain evidence="11 12">CAIM 722</strain>
    </source>
</reference>
<feature type="region of interest" description="Disordered" evidence="8">
    <location>
        <begin position="106"/>
        <end position="160"/>
    </location>
</feature>
<dbReference type="InterPro" id="IPR025713">
    <property type="entry name" value="MotB-like_N_dom"/>
</dbReference>
<dbReference type="EMBL" id="WEKT01000014">
    <property type="protein sequence ID" value="MZI93514.1"/>
    <property type="molecule type" value="Genomic_DNA"/>
</dbReference>
<protein>
    <submittedName>
        <fullName evidence="11">OmpA family protein</fullName>
    </submittedName>
</protein>
<evidence type="ECO:0000256" key="6">
    <source>
        <dbReference type="ARBA" id="ARBA00023136"/>
    </source>
</evidence>
<dbReference type="InterPro" id="IPR050330">
    <property type="entry name" value="Bact_OuterMem_StrucFunc"/>
</dbReference>
<dbReference type="CDD" id="cd07185">
    <property type="entry name" value="OmpA_C-like"/>
    <property type="match status" value="1"/>
</dbReference>
<evidence type="ECO:0000256" key="1">
    <source>
        <dbReference type="ARBA" id="ARBA00004162"/>
    </source>
</evidence>
<dbReference type="InterPro" id="IPR036737">
    <property type="entry name" value="OmpA-like_sf"/>
</dbReference>
<evidence type="ECO:0000256" key="2">
    <source>
        <dbReference type="ARBA" id="ARBA00008914"/>
    </source>
</evidence>
<feature type="domain" description="OmpA-like" evidence="10">
    <location>
        <begin position="183"/>
        <end position="304"/>
    </location>
</feature>
<evidence type="ECO:0000256" key="8">
    <source>
        <dbReference type="SAM" id="MobiDB-lite"/>
    </source>
</evidence>
<comment type="similarity">
    <text evidence="2">Belongs to the MotB family.</text>
</comment>
<proteinExistence type="inferred from homology"/>
<evidence type="ECO:0000313" key="12">
    <source>
        <dbReference type="Proteomes" id="UP000462621"/>
    </source>
</evidence>
<keyword evidence="3" id="KW-1003">Cell membrane</keyword>
<evidence type="ECO:0000256" key="9">
    <source>
        <dbReference type="SAM" id="Phobius"/>
    </source>
</evidence>
<keyword evidence="5 9" id="KW-1133">Transmembrane helix</keyword>
<gene>
    <name evidence="11" type="ORF">F9817_09915</name>
</gene>
<accession>A0A7X4LKD1</accession>
<dbReference type="NCBIfam" id="NF006508">
    <property type="entry name" value="PRK08944.1"/>
    <property type="match status" value="1"/>
</dbReference>
<keyword evidence="6 7" id="KW-0472">Membrane</keyword>
<name>A0A7X4LKD1_9VIBR</name>
<organism evidence="11 12">
    <name type="scientific">Vibrio eleionomae</name>
    <dbReference type="NCBI Taxonomy" id="2653505"/>
    <lineage>
        <taxon>Bacteria</taxon>
        <taxon>Pseudomonadati</taxon>
        <taxon>Pseudomonadota</taxon>
        <taxon>Gammaproteobacteria</taxon>
        <taxon>Vibrionales</taxon>
        <taxon>Vibrionaceae</taxon>
        <taxon>Vibrio</taxon>
    </lineage>
</organism>
<dbReference type="SUPFAM" id="SSF103088">
    <property type="entry name" value="OmpA-like"/>
    <property type="match status" value="1"/>
</dbReference>
<dbReference type="Pfam" id="PF13677">
    <property type="entry name" value="MotB_plug"/>
    <property type="match status" value="1"/>
</dbReference>
<dbReference type="RefSeq" id="WP_161155010.1">
    <property type="nucleotide sequence ID" value="NZ_WEKT01000014.1"/>
</dbReference>
<dbReference type="Proteomes" id="UP000462621">
    <property type="component" value="Unassembled WGS sequence"/>
</dbReference>
<sequence>MDDEEKCKCPPPGLPLWMGTFADLMSLLMCFFVLLLSFSEMDVLKFKQIAGSMKFAFGVQNKLEVKDIPKGTSIIAQEFRPGRPEPTPIDVIMQQTIDITQQTLEFQEGESDRAGGSQRDAGKLDGGQSPETSTEMNQNTESVQQQQQSEAMSEEDVDSTVEKIRKALQREIAEGAIEVENLGQQIVIRIKEKGAFPASSAFLQPKFRPLVRQIAELVKDVPGKIRITGHTDNQPIDSELYRSLWDLSAQRAVSVAQEMEKVKGFNHDRLQVRGLADTDPLVPNDTPEHRAENRRVEISIMQGEPLYSDEVPSIPGDGGAGQNAPATPNQ</sequence>
<feature type="compositionally biased region" description="Polar residues" evidence="8">
    <location>
        <begin position="129"/>
        <end position="143"/>
    </location>
</feature>
<comment type="subcellular location">
    <subcellularLocation>
        <location evidence="1">Cell membrane</location>
        <topology evidence="1">Single-pass membrane protein</topology>
    </subcellularLocation>
</comment>
<evidence type="ECO:0000256" key="7">
    <source>
        <dbReference type="PROSITE-ProRule" id="PRU00473"/>
    </source>
</evidence>
<dbReference type="GO" id="GO:0005886">
    <property type="term" value="C:plasma membrane"/>
    <property type="evidence" value="ECO:0007669"/>
    <property type="project" value="UniProtKB-SubCell"/>
</dbReference>
<evidence type="ECO:0000256" key="3">
    <source>
        <dbReference type="ARBA" id="ARBA00022475"/>
    </source>
</evidence>
<dbReference type="AlphaFoldDB" id="A0A7X4LKD1"/>
<evidence type="ECO:0000259" key="10">
    <source>
        <dbReference type="PROSITE" id="PS51123"/>
    </source>
</evidence>
<comment type="caution">
    <text evidence="11">The sequence shown here is derived from an EMBL/GenBank/DDBJ whole genome shotgun (WGS) entry which is preliminary data.</text>
</comment>
<evidence type="ECO:0000313" key="11">
    <source>
        <dbReference type="EMBL" id="MZI93514.1"/>
    </source>
</evidence>
<dbReference type="PANTHER" id="PTHR30329">
    <property type="entry name" value="STATOR ELEMENT OF FLAGELLAR MOTOR COMPLEX"/>
    <property type="match status" value="1"/>
</dbReference>
<dbReference type="PROSITE" id="PS51123">
    <property type="entry name" value="OMPA_2"/>
    <property type="match status" value="1"/>
</dbReference>
<dbReference type="Gene3D" id="3.30.1330.60">
    <property type="entry name" value="OmpA-like domain"/>
    <property type="match status" value="1"/>
</dbReference>